<evidence type="ECO:0000313" key="2">
    <source>
        <dbReference type="Proteomes" id="UP001230649"/>
    </source>
</evidence>
<name>A0ACC2WZL7_9TREE</name>
<reference evidence="1" key="1">
    <citation type="submission" date="2023-04" db="EMBL/GenBank/DDBJ databases">
        <title>Draft Genome sequencing of Naganishia species isolated from polar environments using Oxford Nanopore Technology.</title>
        <authorList>
            <person name="Leo P."/>
            <person name="Venkateswaran K."/>
        </authorList>
    </citation>
    <scope>NUCLEOTIDE SEQUENCE</scope>
    <source>
        <strain evidence="1">MNA-CCFEE 5262</strain>
    </source>
</reference>
<proteinExistence type="predicted"/>
<gene>
    <name evidence="1" type="ORF">QFC20_000496</name>
</gene>
<protein>
    <submittedName>
        <fullName evidence="1">Uncharacterized protein</fullName>
    </submittedName>
</protein>
<comment type="caution">
    <text evidence="1">The sequence shown here is derived from an EMBL/GenBank/DDBJ whole genome shotgun (WGS) entry which is preliminary data.</text>
</comment>
<evidence type="ECO:0000313" key="1">
    <source>
        <dbReference type="EMBL" id="KAJ9116564.1"/>
    </source>
</evidence>
<dbReference type="EMBL" id="JASBWS010000003">
    <property type="protein sequence ID" value="KAJ9116564.1"/>
    <property type="molecule type" value="Genomic_DNA"/>
</dbReference>
<keyword evidence="2" id="KW-1185">Reference proteome</keyword>
<organism evidence="1 2">
    <name type="scientific">Naganishia adeliensis</name>
    <dbReference type="NCBI Taxonomy" id="92952"/>
    <lineage>
        <taxon>Eukaryota</taxon>
        <taxon>Fungi</taxon>
        <taxon>Dikarya</taxon>
        <taxon>Basidiomycota</taxon>
        <taxon>Agaricomycotina</taxon>
        <taxon>Tremellomycetes</taxon>
        <taxon>Filobasidiales</taxon>
        <taxon>Filobasidiaceae</taxon>
        <taxon>Naganishia</taxon>
    </lineage>
</organism>
<sequence length="272" mass="28851">MQASKLFDVKDKVVLVTGGGRGIGEMIAEGYVSNGAKVYIASRDIKACEATAQRLTKQGPGKCYALAADLSKYDDIVKLIEELSKREQTLNVLVNNSGANWGAPLDEYPDNAFSKASPTPLLSTYVMNLNVNKVFTITQKALPLLRNAQKKDGVARVINIGSVNGVDPPALETYAYSASKAALHHMSRVLASRLGPEGITVNTLACGPFQSKMMKETLEKFEESIVGGLPLGRIGTPEDVAGVCLFLSSRAGAYTTGATIPVDGGSLVKAKL</sequence>
<accession>A0ACC2WZL7</accession>
<dbReference type="Proteomes" id="UP001230649">
    <property type="component" value="Unassembled WGS sequence"/>
</dbReference>